<feature type="region of interest" description="Disordered" evidence="1">
    <location>
        <begin position="1"/>
        <end position="76"/>
    </location>
</feature>
<dbReference type="PANTHER" id="PTHR13528">
    <property type="entry name" value="39S RIBOSOMAL PROTEIN L28, MITOCHONDRIAL"/>
    <property type="match status" value="1"/>
</dbReference>
<dbReference type="OMA" id="YARYMHE"/>
<organism evidence="3">
    <name type="scientific">Perkinsus marinus (strain ATCC 50983 / TXsc)</name>
    <dbReference type="NCBI Taxonomy" id="423536"/>
    <lineage>
        <taxon>Eukaryota</taxon>
        <taxon>Sar</taxon>
        <taxon>Alveolata</taxon>
        <taxon>Perkinsozoa</taxon>
        <taxon>Perkinsea</taxon>
        <taxon>Perkinsida</taxon>
        <taxon>Perkinsidae</taxon>
        <taxon>Perkinsus</taxon>
    </lineage>
</organism>
<sequence length="579" mass="66190">MSKRSRTESVSSPLSSPKNPPSPSVSVGVSRTSGESPASPAMTRKRFSAKSLPEDSIESRVRRSSRHQRGSKLGEAELAKIIQSRQLQDRSAYGRYYKERRLVEEGEGPLEPPPTPVSPERIKGKPSPQLHEGSARSGGIRQAVREAVASVEIVPEVAVAEGKGKDVEMDISADGKSAQKVGRPTKRKDPAEELREAAEKKARSILSQPVVDREYPSRLDVIIPANRVRQRRKVVEGFASAVDKGVRADQMRSSVSEFARDAGERLEAKIFVKEEAASEGGWSKYLKEVSRIGKNLILAGGIVQIVEKKLVSLDEVASRHCKGEWLKSIKENDEVLPNEKRYDNVKELREMMKRIRLLRARGDGDVSTVLGRIDEGKEDFHMPKVPHLFGRYLRNESKGHRRSWRKYVQTRYVMPKAMGQVPSAASQMALFHDDDFKRKYRMGVRNSMFRKVLKPFTTRRDFRSDNLNQTIHNLRVTNSALYAIEDKGGFDEYIMRSPPEEMRSNTGEKMRQVMYWYMKHPEYKALGLPWKVFLRKRNQLDPSYARYMHELKKHHAVRHLYKQHSKFSPYYLPKHEKGL</sequence>
<keyword evidence="3" id="KW-1185">Reference proteome</keyword>
<accession>C5K8B9</accession>
<protein>
    <submittedName>
        <fullName evidence="2">Uncharacterized protein</fullName>
    </submittedName>
</protein>
<dbReference type="GO" id="GO:0005762">
    <property type="term" value="C:mitochondrial large ribosomal subunit"/>
    <property type="evidence" value="ECO:0007669"/>
    <property type="project" value="TreeGrafter"/>
</dbReference>
<dbReference type="RefSeq" id="XP_002787511.1">
    <property type="nucleotide sequence ID" value="XM_002787465.1"/>
</dbReference>
<name>C5K8B9_PERM5</name>
<dbReference type="OrthoDB" id="361870at2759"/>
<evidence type="ECO:0000256" key="1">
    <source>
        <dbReference type="SAM" id="MobiDB-lite"/>
    </source>
</evidence>
<gene>
    <name evidence="2" type="ORF">Pmar_PMAR015866</name>
</gene>
<feature type="compositionally biased region" description="Low complexity" evidence="1">
    <location>
        <begin position="8"/>
        <end position="17"/>
    </location>
</feature>
<dbReference type="GO" id="GO:0003735">
    <property type="term" value="F:structural constituent of ribosome"/>
    <property type="evidence" value="ECO:0007669"/>
    <property type="project" value="InterPro"/>
</dbReference>
<reference evidence="2 3" key="1">
    <citation type="submission" date="2008-07" db="EMBL/GenBank/DDBJ databases">
        <authorList>
            <person name="El-Sayed N."/>
            <person name="Caler E."/>
            <person name="Inman J."/>
            <person name="Amedeo P."/>
            <person name="Hass B."/>
            <person name="Wortman J."/>
        </authorList>
    </citation>
    <scope>NUCLEOTIDE SEQUENCE [LARGE SCALE GENOMIC DNA]</scope>
    <source>
        <strain evidence="3">ATCC 50983 / TXsc</strain>
    </source>
</reference>
<dbReference type="PANTHER" id="PTHR13528:SF2">
    <property type="entry name" value="LARGE RIBOSOMAL SUBUNIT PROTEIN BL28M"/>
    <property type="match status" value="1"/>
</dbReference>
<dbReference type="InParanoid" id="C5K8B9"/>
<dbReference type="InterPro" id="IPR026569">
    <property type="entry name" value="Ribosomal_bL28"/>
</dbReference>
<evidence type="ECO:0000313" key="3">
    <source>
        <dbReference type="Proteomes" id="UP000007800"/>
    </source>
</evidence>
<dbReference type="AlphaFoldDB" id="C5K8B9"/>
<dbReference type="EMBL" id="GG671101">
    <property type="protein sequence ID" value="EER19307.1"/>
    <property type="molecule type" value="Genomic_DNA"/>
</dbReference>
<feature type="region of interest" description="Disordered" evidence="1">
    <location>
        <begin position="101"/>
        <end position="141"/>
    </location>
</feature>
<evidence type="ECO:0000313" key="2">
    <source>
        <dbReference type="EMBL" id="EER19307.1"/>
    </source>
</evidence>
<dbReference type="Proteomes" id="UP000007800">
    <property type="component" value="Unassembled WGS sequence"/>
</dbReference>
<feature type="compositionally biased region" description="Low complexity" evidence="1">
    <location>
        <begin position="24"/>
        <end position="36"/>
    </location>
</feature>
<proteinExistence type="predicted"/>
<dbReference type="GeneID" id="9039559"/>